<feature type="transmembrane region" description="Helical" evidence="3">
    <location>
        <begin position="726"/>
        <end position="744"/>
    </location>
</feature>
<keyword evidence="4" id="KW-0732">Signal</keyword>
<accession>A0A2J7QCV4</accession>
<evidence type="ECO:0000256" key="3">
    <source>
        <dbReference type="SAM" id="Phobius"/>
    </source>
</evidence>
<feature type="region of interest" description="Disordered" evidence="2">
    <location>
        <begin position="134"/>
        <end position="158"/>
    </location>
</feature>
<dbReference type="EMBL" id="NEVH01015858">
    <property type="protein sequence ID" value="PNF26421.1"/>
    <property type="molecule type" value="Genomic_DNA"/>
</dbReference>
<evidence type="ECO:0000313" key="5">
    <source>
        <dbReference type="EMBL" id="PNF26421.1"/>
    </source>
</evidence>
<feature type="region of interest" description="Disordered" evidence="2">
    <location>
        <begin position="41"/>
        <end position="68"/>
    </location>
</feature>
<reference evidence="5 6" key="1">
    <citation type="submission" date="2017-12" db="EMBL/GenBank/DDBJ databases">
        <title>Hemimetabolous genomes reveal molecular basis of termite eusociality.</title>
        <authorList>
            <person name="Harrison M.C."/>
            <person name="Jongepier E."/>
            <person name="Robertson H.M."/>
            <person name="Arning N."/>
            <person name="Bitard-Feildel T."/>
            <person name="Chao H."/>
            <person name="Childers C.P."/>
            <person name="Dinh H."/>
            <person name="Doddapaneni H."/>
            <person name="Dugan S."/>
            <person name="Gowin J."/>
            <person name="Greiner C."/>
            <person name="Han Y."/>
            <person name="Hu H."/>
            <person name="Hughes D.S.T."/>
            <person name="Huylmans A.-K."/>
            <person name="Kemena C."/>
            <person name="Kremer L.P.M."/>
            <person name="Lee S.L."/>
            <person name="Lopez-Ezquerra A."/>
            <person name="Mallet L."/>
            <person name="Monroy-Kuhn J.M."/>
            <person name="Moser A."/>
            <person name="Murali S.C."/>
            <person name="Muzny D.M."/>
            <person name="Otani S."/>
            <person name="Piulachs M.-D."/>
            <person name="Poelchau M."/>
            <person name="Qu J."/>
            <person name="Schaub F."/>
            <person name="Wada-Katsumata A."/>
            <person name="Worley K.C."/>
            <person name="Xie Q."/>
            <person name="Ylla G."/>
            <person name="Poulsen M."/>
            <person name="Gibbs R.A."/>
            <person name="Schal C."/>
            <person name="Richards S."/>
            <person name="Belles X."/>
            <person name="Korb J."/>
            <person name="Bornberg-Bauer E."/>
        </authorList>
    </citation>
    <scope>NUCLEOTIDE SEQUENCE [LARGE SCALE GENOMIC DNA]</scope>
    <source>
        <tissue evidence="5">Whole body</tissue>
    </source>
</reference>
<dbReference type="FunCoup" id="A0A2J7QCV4">
    <property type="interactions" value="586"/>
</dbReference>
<comment type="similarity">
    <text evidence="1">Belongs to the sel-1 family.</text>
</comment>
<dbReference type="PANTHER" id="PTHR11102">
    <property type="entry name" value="SEL-1-LIKE PROTEIN"/>
    <property type="match status" value="1"/>
</dbReference>
<dbReference type="Gene3D" id="1.25.40.10">
    <property type="entry name" value="Tetratricopeptide repeat domain"/>
    <property type="match status" value="3"/>
</dbReference>
<dbReference type="GO" id="GO:0036503">
    <property type="term" value="P:ERAD pathway"/>
    <property type="evidence" value="ECO:0007669"/>
    <property type="project" value="TreeGrafter"/>
</dbReference>
<keyword evidence="3" id="KW-0472">Membrane</keyword>
<dbReference type="PANTHER" id="PTHR11102:SF147">
    <property type="entry name" value="SEL1L ADAPTOR SUBUNIT OF ERAD E3 UBIQUITIN LIGASE"/>
    <property type="match status" value="1"/>
</dbReference>
<name>A0A2J7QCV4_9NEOP</name>
<evidence type="ECO:0000256" key="1">
    <source>
        <dbReference type="ARBA" id="ARBA00038101"/>
    </source>
</evidence>
<protein>
    <submittedName>
        <fullName evidence="5">Sel--like protein 1</fullName>
    </submittedName>
</protein>
<sequence length="750" mass="83786">MYCNTRSCGSLYEQPPLDEMRHKTQLFLLLIILALVDGNVNQQDASKPGRDERRRSKEVSNAEDEQEEFIYSDGINSIRPKAVRIVPVPDLSKSEDKWKSDGVETGDVDPELLSEPAKWIQRMIAEVEGAENELLDEGDEEKIDREDEIEDSATTQPPRELTPLEKEALDLYESGLAMLNVTRPNKLEAYQFLQRAGKLGHSQARVLVAWAQLLGSPMPQDIEAAKQEFQELAELGVPDAHMGLGFLYASGIAVNASQARAIVHYTFGAIGGSSWAQMALGYRYWSGVTVAASCEKALDFYRKVANKVAEEVSLSGGQAVQRVRLLEELENPGYNSGILDNDLIEYYQLLAEKGDVQAQVGLGQLHYQGGRGVQQDHQRALHYFLQAADAGNPIAMAFLGKIYLEGSDIVKQDNDTAYKYFKKAADLGNPVGQSGLGLMYLYGKGVDRDYGKALKYFSQAADQGWVDGQLQLGNMYFSGLGVRRDYKLANKYFSLASQSGHVLAFYNLAQMHATGTGMMRSCPTAVELFKNVAERGKWGEKLMEAHIHYREGSLDEAFVTYTLLAELGYEVAQSNAAFLLDKGDVSLFVERDVFVRALMYWRRAAAQGYSAAQVKLGDYHYYGLGTPVDYEMAATHYRLASEQQHNAQAMFNLGYMHEQGLGMQQDIHLAKRCYDLAAETNADAKVPVALALMKLSLLFSMKYLQESHWQEWLLLFNLDQSLGPNWDLYLITALVGILGIVVYFRRPQPQ</sequence>
<dbReference type="GO" id="GO:0005789">
    <property type="term" value="C:endoplasmic reticulum membrane"/>
    <property type="evidence" value="ECO:0007669"/>
    <property type="project" value="TreeGrafter"/>
</dbReference>
<dbReference type="OrthoDB" id="27934at2759"/>
<dbReference type="InParanoid" id="A0A2J7QCV4"/>
<dbReference type="InterPro" id="IPR011990">
    <property type="entry name" value="TPR-like_helical_dom_sf"/>
</dbReference>
<feature type="compositionally biased region" description="Acidic residues" evidence="2">
    <location>
        <begin position="134"/>
        <end position="151"/>
    </location>
</feature>
<dbReference type="Proteomes" id="UP000235965">
    <property type="component" value="Unassembled WGS sequence"/>
</dbReference>
<feature type="compositionally biased region" description="Basic and acidic residues" evidence="2">
    <location>
        <begin position="47"/>
        <end position="60"/>
    </location>
</feature>
<dbReference type="SMART" id="SM00671">
    <property type="entry name" value="SEL1"/>
    <property type="match status" value="12"/>
</dbReference>
<gene>
    <name evidence="5" type="primary">SEL1L_3</name>
    <name evidence="5" type="ORF">B7P43_G16607</name>
</gene>
<organism evidence="5 6">
    <name type="scientific">Cryptotermes secundus</name>
    <dbReference type="NCBI Taxonomy" id="105785"/>
    <lineage>
        <taxon>Eukaryota</taxon>
        <taxon>Metazoa</taxon>
        <taxon>Ecdysozoa</taxon>
        <taxon>Arthropoda</taxon>
        <taxon>Hexapoda</taxon>
        <taxon>Insecta</taxon>
        <taxon>Pterygota</taxon>
        <taxon>Neoptera</taxon>
        <taxon>Polyneoptera</taxon>
        <taxon>Dictyoptera</taxon>
        <taxon>Blattodea</taxon>
        <taxon>Blattoidea</taxon>
        <taxon>Termitoidae</taxon>
        <taxon>Kalotermitidae</taxon>
        <taxon>Cryptotermitinae</taxon>
        <taxon>Cryptotermes</taxon>
    </lineage>
</organism>
<dbReference type="InterPro" id="IPR050767">
    <property type="entry name" value="Sel1_AlgK"/>
</dbReference>
<keyword evidence="3" id="KW-0812">Transmembrane</keyword>
<feature type="chain" id="PRO_5014423093" evidence="4">
    <location>
        <begin position="39"/>
        <end position="750"/>
    </location>
</feature>
<dbReference type="STRING" id="105785.A0A2J7QCV4"/>
<evidence type="ECO:0000256" key="2">
    <source>
        <dbReference type="SAM" id="MobiDB-lite"/>
    </source>
</evidence>
<evidence type="ECO:0000313" key="6">
    <source>
        <dbReference type="Proteomes" id="UP000235965"/>
    </source>
</evidence>
<dbReference type="Pfam" id="PF08238">
    <property type="entry name" value="Sel1"/>
    <property type="match status" value="12"/>
</dbReference>
<proteinExistence type="inferred from homology"/>
<keyword evidence="6" id="KW-1185">Reference proteome</keyword>
<keyword evidence="3" id="KW-1133">Transmembrane helix</keyword>
<evidence type="ECO:0000256" key="4">
    <source>
        <dbReference type="SAM" id="SignalP"/>
    </source>
</evidence>
<feature type="signal peptide" evidence="4">
    <location>
        <begin position="1"/>
        <end position="38"/>
    </location>
</feature>
<dbReference type="InterPro" id="IPR006597">
    <property type="entry name" value="Sel1-like"/>
</dbReference>
<comment type="caution">
    <text evidence="5">The sequence shown here is derived from an EMBL/GenBank/DDBJ whole genome shotgun (WGS) entry which is preliminary data.</text>
</comment>
<dbReference type="AlphaFoldDB" id="A0A2J7QCV4"/>
<dbReference type="SUPFAM" id="SSF81901">
    <property type="entry name" value="HCP-like"/>
    <property type="match status" value="3"/>
</dbReference>